<dbReference type="Gene3D" id="3.40.50.620">
    <property type="entry name" value="HUPs"/>
    <property type="match status" value="1"/>
</dbReference>
<dbReference type="SMART" id="SM00977">
    <property type="entry name" value="TilS_C"/>
    <property type="match status" value="1"/>
</dbReference>
<reference evidence="10" key="1">
    <citation type="submission" date="2020-11" db="EMBL/GenBank/DDBJ databases">
        <title>Molecular epidemiology and genomic profiles of multidrug-resistant bacteria collected from clinical sources in South Africa.</title>
        <authorList>
            <person name="Asante J."/>
            <person name="Amoako D.G."/>
        </authorList>
    </citation>
    <scope>NUCLEOTIDE SEQUENCE</scope>
    <source>
        <strain evidence="10">C68</strain>
    </source>
</reference>
<dbReference type="PANTHER" id="PTHR43033:SF1">
    <property type="entry name" value="TRNA(ILE)-LYSIDINE SYNTHASE-RELATED"/>
    <property type="match status" value="1"/>
</dbReference>
<dbReference type="Pfam" id="PF11734">
    <property type="entry name" value="TilS_C"/>
    <property type="match status" value="1"/>
</dbReference>
<dbReference type="Pfam" id="PF01171">
    <property type="entry name" value="ATP_bind_3"/>
    <property type="match status" value="1"/>
</dbReference>
<evidence type="ECO:0000256" key="8">
    <source>
        <dbReference type="HAMAP-Rule" id="MF_01161"/>
    </source>
</evidence>
<comment type="catalytic activity">
    <reaction evidence="7 8">
        <text>cytidine(34) in tRNA(Ile2) + L-lysine + ATP = lysidine(34) in tRNA(Ile2) + AMP + diphosphate + H(+)</text>
        <dbReference type="Rhea" id="RHEA:43744"/>
        <dbReference type="Rhea" id="RHEA-COMP:10625"/>
        <dbReference type="Rhea" id="RHEA-COMP:10670"/>
        <dbReference type="ChEBI" id="CHEBI:15378"/>
        <dbReference type="ChEBI" id="CHEBI:30616"/>
        <dbReference type="ChEBI" id="CHEBI:32551"/>
        <dbReference type="ChEBI" id="CHEBI:33019"/>
        <dbReference type="ChEBI" id="CHEBI:82748"/>
        <dbReference type="ChEBI" id="CHEBI:83665"/>
        <dbReference type="ChEBI" id="CHEBI:456215"/>
        <dbReference type="EC" id="6.3.4.19"/>
    </reaction>
</comment>
<proteinExistence type="inferred from homology"/>
<dbReference type="GO" id="GO:0006400">
    <property type="term" value="P:tRNA modification"/>
    <property type="evidence" value="ECO:0007669"/>
    <property type="project" value="UniProtKB-UniRule"/>
</dbReference>
<comment type="subcellular location">
    <subcellularLocation>
        <location evidence="1 8">Cytoplasm</location>
    </subcellularLocation>
</comment>
<keyword evidence="4 8" id="KW-0819">tRNA processing</keyword>
<feature type="domain" description="Lysidine-tRNA(Ile) synthetase C-terminal" evidence="9">
    <location>
        <begin position="359"/>
        <end position="422"/>
    </location>
</feature>
<dbReference type="RefSeq" id="WP_049415663.1">
    <property type="nucleotide sequence ID" value="NZ_JADPYN010000032.1"/>
</dbReference>
<evidence type="ECO:0000256" key="1">
    <source>
        <dbReference type="ARBA" id="ARBA00004496"/>
    </source>
</evidence>
<evidence type="ECO:0000256" key="6">
    <source>
        <dbReference type="ARBA" id="ARBA00022840"/>
    </source>
</evidence>
<comment type="caution">
    <text evidence="10">The sequence shown here is derived from an EMBL/GenBank/DDBJ whole genome shotgun (WGS) entry which is preliminary data.</text>
</comment>
<evidence type="ECO:0000256" key="5">
    <source>
        <dbReference type="ARBA" id="ARBA00022741"/>
    </source>
</evidence>
<dbReference type="PANTHER" id="PTHR43033">
    <property type="entry name" value="TRNA(ILE)-LYSIDINE SYNTHASE-RELATED"/>
    <property type="match status" value="1"/>
</dbReference>
<dbReference type="AlphaFoldDB" id="A0A8I1BGM7"/>
<comment type="similarity">
    <text evidence="8">Belongs to the tRNA(Ile)-lysidine synthase family.</text>
</comment>
<dbReference type="Proteomes" id="UP000622362">
    <property type="component" value="Unassembled WGS sequence"/>
</dbReference>
<evidence type="ECO:0000256" key="4">
    <source>
        <dbReference type="ARBA" id="ARBA00022694"/>
    </source>
</evidence>
<dbReference type="SUPFAM" id="SSF52402">
    <property type="entry name" value="Adenine nucleotide alpha hydrolases-like"/>
    <property type="match status" value="1"/>
</dbReference>
<dbReference type="CDD" id="cd01992">
    <property type="entry name" value="TilS_N"/>
    <property type="match status" value="1"/>
</dbReference>
<dbReference type="GO" id="GO:0005737">
    <property type="term" value="C:cytoplasm"/>
    <property type="evidence" value="ECO:0007669"/>
    <property type="project" value="UniProtKB-SubCell"/>
</dbReference>
<name>A0A8I1BGM7_STAEP</name>
<organism evidence="10 11">
    <name type="scientific">Staphylococcus epidermidis</name>
    <dbReference type="NCBI Taxonomy" id="1282"/>
    <lineage>
        <taxon>Bacteria</taxon>
        <taxon>Bacillati</taxon>
        <taxon>Bacillota</taxon>
        <taxon>Bacilli</taxon>
        <taxon>Bacillales</taxon>
        <taxon>Staphylococcaceae</taxon>
        <taxon>Staphylococcus</taxon>
    </lineage>
</organism>
<evidence type="ECO:0000256" key="7">
    <source>
        <dbReference type="ARBA" id="ARBA00048539"/>
    </source>
</evidence>
<dbReference type="InterPro" id="IPR012796">
    <property type="entry name" value="Lysidine-tRNA-synth_C"/>
</dbReference>
<comment type="caution">
    <text evidence="8">Lacks conserved residue(s) required for the propagation of feature annotation.</text>
</comment>
<dbReference type="EC" id="6.3.4.19" evidence="8"/>
<dbReference type="NCBIfam" id="TIGR02432">
    <property type="entry name" value="lysidine_TilS_N"/>
    <property type="match status" value="1"/>
</dbReference>
<evidence type="ECO:0000256" key="2">
    <source>
        <dbReference type="ARBA" id="ARBA00022490"/>
    </source>
</evidence>
<dbReference type="InterPro" id="IPR012094">
    <property type="entry name" value="tRNA_Ile_lys_synt"/>
</dbReference>
<dbReference type="SUPFAM" id="SSF56037">
    <property type="entry name" value="PheT/TilS domain"/>
    <property type="match status" value="1"/>
</dbReference>
<evidence type="ECO:0000313" key="11">
    <source>
        <dbReference type="Proteomes" id="UP000622362"/>
    </source>
</evidence>
<dbReference type="EMBL" id="JADPYN010000032">
    <property type="protein sequence ID" value="MBF9304645.1"/>
    <property type="molecule type" value="Genomic_DNA"/>
</dbReference>
<dbReference type="GO" id="GO:0032267">
    <property type="term" value="F:tRNA(Ile)-lysidine synthase activity"/>
    <property type="evidence" value="ECO:0007669"/>
    <property type="project" value="UniProtKB-EC"/>
</dbReference>
<evidence type="ECO:0000256" key="3">
    <source>
        <dbReference type="ARBA" id="ARBA00022598"/>
    </source>
</evidence>
<keyword evidence="5" id="KW-0547">Nucleotide-binding</keyword>
<dbReference type="InterPro" id="IPR012795">
    <property type="entry name" value="tRNA_Ile_lys_synt_N"/>
</dbReference>
<keyword evidence="6" id="KW-0067">ATP-binding</keyword>
<sequence length="433" mass="51507">MKVKTSLWKKTDHLAVAVSTGIDSMCLLYKLLNDLSHSYQSITCLHVNHGLRDASVEEERFIKQFCKQHQIPCYVKQLDLSKIVEKGKSIQSEARDLRYQWFDEMMSKINADVLLTAHHLNDQLETIFYRVFTGRSTRNSLGMNECTERNHYFICRPLIETYKNDIKQYQTIHHVPFYEDESNHHNKYARNDIRNRLLPAIDENKDFNVEQLLKLKHWHDMQLQLTQQRISCFIEQHVNIYLNKERIQLSRASFNQLDEISKMILLDRLFEMLQLNKSFSEKNYNEWFEQIESKQSQIKIPLTEKWIIQIAYDKFIIMAHYEQSLLEEQIVTRPYTYQFGHYLITIHPNENDEAIDWPLTIRTRRDGDKFKLNGSHGHKKVSRLFIDKKIDSIERTQIPIILDAKQRVIAIGQLYVTTSFKHIIDIKKIGDDS</sequence>
<comment type="function">
    <text evidence="8">Ligates lysine onto the cytidine present at position 34 of the AUA codon-specific tRNA(Ile) that contains the anticodon CAU, in an ATP-dependent manner. Cytidine is converted to lysidine, thus changing the amino acid specificity of the tRNA from methionine to isoleucine.</text>
</comment>
<dbReference type="InterPro" id="IPR014729">
    <property type="entry name" value="Rossmann-like_a/b/a_fold"/>
</dbReference>
<dbReference type="InterPro" id="IPR011063">
    <property type="entry name" value="TilS/TtcA_N"/>
</dbReference>
<accession>A0A8I1BGM7</accession>
<keyword evidence="3 8" id="KW-0436">Ligase</keyword>
<evidence type="ECO:0000313" key="10">
    <source>
        <dbReference type="EMBL" id="MBF9304645.1"/>
    </source>
</evidence>
<protein>
    <recommendedName>
        <fullName evidence="8">tRNA(Ile)-lysidine synthase</fullName>
        <ecNumber evidence="8">6.3.4.19</ecNumber>
    </recommendedName>
    <alternativeName>
        <fullName evidence="8">tRNA(Ile)-2-lysyl-cytidine synthase</fullName>
    </alternativeName>
    <alternativeName>
        <fullName evidence="8">tRNA(Ile)-lysidine synthetase</fullName>
    </alternativeName>
</protein>
<dbReference type="GO" id="GO:0005524">
    <property type="term" value="F:ATP binding"/>
    <property type="evidence" value="ECO:0007669"/>
    <property type="project" value="UniProtKB-KW"/>
</dbReference>
<keyword evidence="2 8" id="KW-0963">Cytoplasm</keyword>
<evidence type="ECO:0000259" key="9">
    <source>
        <dbReference type="SMART" id="SM00977"/>
    </source>
</evidence>
<dbReference type="HAMAP" id="MF_01161">
    <property type="entry name" value="tRNA_Ile_lys_synt"/>
    <property type="match status" value="1"/>
</dbReference>
<gene>
    <name evidence="8 10" type="primary">tilS</name>
    <name evidence="10" type="ORF">I3V53_11305</name>
</gene>
<dbReference type="NCBIfam" id="TIGR02433">
    <property type="entry name" value="lysidine_TilS_C"/>
    <property type="match status" value="1"/>
</dbReference>